<dbReference type="InterPro" id="IPR011864">
    <property type="entry name" value="Phosphate_PstC"/>
</dbReference>
<feature type="transmembrane region" description="Helical" evidence="9">
    <location>
        <begin position="275"/>
        <end position="293"/>
    </location>
</feature>
<dbReference type="AlphaFoldDB" id="A0A094PZC1"/>
<sequence>MYKTQAMTLLENKLADIPAPREITTKPRRSDQIFRAVVTIGGMTSLVILGLIALFLSLKGISVLRVEKLSFLTESKWEVLQDAEGKIAESTFGLGAMLIGTFLTAFIAVIVGVPIAVLSALYLTFYARGPVKKILISLIDLMAAFPSLLFGFWGFIVLMSSAEYWAKLLNKYLGFIPIFDVPAPIFERSPFIAGLVLAIMIIPIVTAISREVFDQTPLDRVQAAYALGASKLAMIRAVVIPYGRGGVVGGAMLGLGRAMGETVAVYTVLNVVYQINWQVLFGAGGNVASLILLKFGEAGPEEVNALMAAGLVLFLLTLMVNAISDVLINSFGKKGR</sequence>
<dbReference type="InterPro" id="IPR035906">
    <property type="entry name" value="MetI-like_sf"/>
</dbReference>
<name>A0A094PZC1_9ZZZZ</name>
<keyword evidence="6 9" id="KW-0812">Transmembrane</keyword>
<dbReference type="GO" id="GO:0005886">
    <property type="term" value="C:plasma membrane"/>
    <property type="evidence" value="ECO:0007669"/>
    <property type="project" value="UniProtKB-SubCell"/>
</dbReference>
<dbReference type="PROSITE" id="PS50928">
    <property type="entry name" value="ABC_TM1"/>
    <property type="match status" value="1"/>
</dbReference>
<keyword evidence="8 9" id="KW-0472">Membrane</keyword>
<comment type="subcellular location">
    <subcellularLocation>
        <location evidence="1">Cell membrane</location>
        <topology evidence="1">Multi-pass membrane protein</topology>
    </subcellularLocation>
</comment>
<comment type="caution">
    <text evidence="11">The sequence shown here is derived from an EMBL/GenBank/DDBJ whole genome shotgun (WGS) entry which is preliminary data.</text>
</comment>
<evidence type="ECO:0000256" key="9">
    <source>
        <dbReference type="SAM" id="Phobius"/>
    </source>
</evidence>
<accession>A0A094PZC1</accession>
<dbReference type="GO" id="GO:0006817">
    <property type="term" value="P:phosphate ion transport"/>
    <property type="evidence" value="ECO:0007669"/>
    <property type="project" value="UniProtKB-KW"/>
</dbReference>
<feature type="transmembrane region" description="Helical" evidence="9">
    <location>
        <begin position="234"/>
        <end position="255"/>
    </location>
</feature>
<evidence type="ECO:0000256" key="6">
    <source>
        <dbReference type="ARBA" id="ARBA00022692"/>
    </source>
</evidence>
<evidence type="ECO:0000256" key="1">
    <source>
        <dbReference type="ARBA" id="ARBA00004651"/>
    </source>
</evidence>
<evidence type="ECO:0000256" key="4">
    <source>
        <dbReference type="ARBA" id="ARBA00022475"/>
    </source>
</evidence>
<dbReference type="EMBL" id="JNSK01000106">
    <property type="protein sequence ID" value="KGA15114.1"/>
    <property type="molecule type" value="Genomic_DNA"/>
</dbReference>
<feature type="transmembrane region" description="Helical" evidence="9">
    <location>
        <begin position="33"/>
        <end position="56"/>
    </location>
</feature>
<organism evidence="11">
    <name type="scientific">freshwater metagenome</name>
    <dbReference type="NCBI Taxonomy" id="449393"/>
    <lineage>
        <taxon>unclassified sequences</taxon>
        <taxon>metagenomes</taxon>
        <taxon>ecological metagenomes</taxon>
    </lineage>
</organism>
<dbReference type="SUPFAM" id="SSF161098">
    <property type="entry name" value="MetI-like"/>
    <property type="match status" value="1"/>
</dbReference>
<dbReference type="Gene3D" id="1.10.3720.10">
    <property type="entry name" value="MetI-like"/>
    <property type="match status" value="1"/>
</dbReference>
<feature type="transmembrane region" description="Helical" evidence="9">
    <location>
        <begin position="135"/>
        <end position="159"/>
    </location>
</feature>
<dbReference type="InterPro" id="IPR051124">
    <property type="entry name" value="Phosphate_Transport_Permease"/>
</dbReference>
<evidence type="ECO:0000256" key="5">
    <source>
        <dbReference type="ARBA" id="ARBA00022592"/>
    </source>
</evidence>
<keyword evidence="3" id="KW-0813">Transport</keyword>
<keyword evidence="5" id="KW-0592">Phosphate transport</keyword>
<dbReference type="PANTHER" id="PTHR30425:SF1">
    <property type="entry name" value="PHOSPHATE TRANSPORT SYSTEM PERMEASE PROTEIN PSTC"/>
    <property type="match status" value="1"/>
</dbReference>
<evidence type="ECO:0000259" key="10">
    <source>
        <dbReference type="PROSITE" id="PS50928"/>
    </source>
</evidence>
<gene>
    <name evidence="11" type="ORF">GM50_18065</name>
</gene>
<protein>
    <recommendedName>
        <fullName evidence="10">ABC transmembrane type-1 domain-containing protein</fullName>
    </recommendedName>
</protein>
<dbReference type="CDD" id="cd06261">
    <property type="entry name" value="TM_PBP2"/>
    <property type="match status" value="1"/>
</dbReference>
<reference evidence="11" key="1">
    <citation type="submission" date="2014-05" db="EMBL/GenBank/DDBJ databases">
        <title>Key roles for freshwater Actinobacteria revealed by deep metagenomic sequencing.</title>
        <authorList>
            <person name="Ghai R."/>
            <person name="Mizuno C.M."/>
            <person name="Picazo A."/>
            <person name="Camacho A."/>
            <person name="Rodriguez-Valera F."/>
        </authorList>
    </citation>
    <scope>NUCLEOTIDE SEQUENCE</scope>
</reference>
<evidence type="ECO:0000256" key="3">
    <source>
        <dbReference type="ARBA" id="ARBA00022448"/>
    </source>
</evidence>
<feature type="transmembrane region" description="Helical" evidence="9">
    <location>
        <begin position="96"/>
        <end position="123"/>
    </location>
</feature>
<evidence type="ECO:0000256" key="8">
    <source>
        <dbReference type="ARBA" id="ARBA00023136"/>
    </source>
</evidence>
<evidence type="ECO:0000256" key="2">
    <source>
        <dbReference type="ARBA" id="ARBA00007069"/>
    </source>
</evidence>
<comment type="similarity">
    <text evidence="2">Belongs to the binding-protein-dependent transport system permease family. CysTW subfamily.</text>
</comment>
<dbReference type="Pfam" id="PF00528">
    <property type="entry name" value="BPD_transp_1"/>
    <property type="match status" value="1"/>
</dbReference>
<evidence type="ECO:0000313" key="11">
    <source>
        <dbReference type="EMBL" id="KGA15114.1"/>
    </source>
</evidence>
<keyword evidence="4" id="KW-1003">Cell membrane</keyword>
<evidence type="ECO:0000256" key="7">
    <source>
        <dbReference type="ARBA" id="ARBA00022989"/>
    </source>
</evidence>
<feature type="domain" description="ABC transmembrane type-1" evidence="10">
    <location>
        <begin position="98"/>
        <end position="324"/>
    </location>
</feature>
<dbReference type="NCBIfam" id="TIGR02138">
    <property type="entry name" value="phosphate_pstC"/>
    <property type="match status" value="1"/>
</dbReference>
<proteinExistence type="inferred from homology"/>
<dbReference type="GO" id="GO:0005315">
    <property type="term" value="F:phosphate transmembrane transporter activity"/>
    <property type="evidence" value="ECO:0007669"/>
    <property type="project" value="InterPro"/>
</dbReference>
<dbReference type="InterPro" id="IPR000515">
    <property type="entry name" value="MetI-like"/>
</dbReference>
<feature type="transmembrane region" description="Helical" evidence="9">
    <location>
        <begin position="305"/>
        <end position="328"/>
    </location>
</feature>
<feature type="transmembrane region" description="Helical" evidence="9">
    <location>
        <begin position="191"/>
        <end position="213"/>
    </location>
</feature>
<keyword evidence="7 9" id="KW-1133">Transmembrane helix</keyword>
<dbReference type="PANTHER" id="PTHR30425">
    <property type="entry name" value="PHOSPHATE TRANSPORT SYSTEM PERMEASE PROTEIN PST"/>
    <property type="match status" value="1"/>
</dbReference>